<dbReference type="EMBL" id="KU885989">
    <property type="protein sequence ID" value="ANJ20786.1"/>
    <property type="molecule type" value="Genomic_DNA"/>
</dbReference>
<evidence type="ECO:0000313" key="2">
    <source>
        <dbReference type="Proteomes" id="UP000259976"/>
    </source>
</evidence>
<proteinExistence type="predicted"/>
<name>A0A191VYK0_9CAUD</name>
<protein>
    <submittedName>
        <fullName evidence="1">Uncharacterized protein</fullName>
    </submittedName>
</protein>
<dbReference type="Proteomes" id="UP000259976">
    <property type="component" value="Segment"/>
</dbReference>
<gene>
    <name evidence="1" type="ORF">RDp01_gp52</name>
</gene>
<evidence type="ECO:0000313" key="1">
    <source>
        <dbReference type="EMBL" id="ANJ20786.1"/>
    </source>
</evidence>
<reference evidence="1 2" key="1">
    <citation type="journal article" date="2016" name="Curr. Microbiol.">
        <title>Characterization and Complete Genome Sequences of Three N4-Like Roseobacter Phages Isolated from the South China Sea.</title>
        <authorList>
            <person name="Li B."/>
            <person name="Zhang S."/>
            <person name="Long L."/>
            <person name="Huang S."/>
        </authorList>
    </citation>
    <scope>NUCLEOTIDE SEQUENCE [LARGE SCALE GENOMIC DNA]</scope>
</reference>
<sequence length="116" mass="12991">MLKLLWRFLPLPPDIQSLVDACEQVRENSEDEEIMIYPAGEYGFQIHTSDGLMEPVIFPTPQERAAFGAGLQQAVNMFGGQSQFLSGQQANDMDQWLEEMSEEDRALLKKKPAGSG</sequence>
<accession>A0A191VYK0</accession>
<keyword evidence="2" id="KW-1185">Reference proteome</keyword>
<organism evidence="1 2">
    <name type="scientific">Roseobacter phage RD-1410W1-01</name>
    <dbReference type="NCBI Taxonomy" id="1815984"/>
    <lineage>
        <taxon>Viruses</taxon>
        <taxon>Duplodnaviria</taxon>
        <taxon>Heunggongvirae</taxon>
        <taxon>Uroviricota</taxon>
        <taxon>Caudoviricetes</taxon>
        <taxon>Schitoviridae</taxon>
        <taxon>Rhodovirinae</taxon>
        <taxon>Aoqinvirus</taxon>
        <taxon>Aoqinvirus RD1410W101</taxon>
    </lineage>
</organism>